<organism evidence="2 3">
    <name type="scientific">Streptomyces abikoensis</name>
    <dbReference type="NCBI Taxonomy" id="97398"/>
    <lineage>
        <taxon>Bacteria</taxon>
        <taxon>Bacillati</taxon>
        <taxon>Actinomycetota</taxon>
        <taxon>Actinomycetes</taxon>
        <taxon>Kitasatosporales</taxon>
        <taxon>Streptomycetaceae</taxon>
        <taxon>Streptomyces</taxon>
    </lineage>
</organism>
<dbReference type="Pfam" id="PF13560">
    <property type="entry name" value="HTH_31"/>
    <property type="match status" value="1"/>
</dbReference>
<dbReference type="InterPro" id="IPR001387">
    <property type="entry name" value="Cro/C1-type_HTH"/>
</dbReference>
<sequence>MAPTGRGDMPPRSEPTVRQRRLGIELRKLREAACLSTQEAGTLLGVNRTRIPNIESGRFGISPDRVRALASHYGCVDGELIDALAAIAKERNSQWWESYRTLLPPSFLDVAELEHHAAAMRMLVMMHIPGLLQTAEHTRALFESSLVSLPPDEVERRAVHRMRRQEILTLRKDPPRFTAIIHEAALHIQFGGPRVMRNQLDHVLHMSERDNITIRVIPFEVGGFAGPGQPILYADGPVPQLDTVQLDSFHGSTFIDSHSDLADYRALLDRMEELSLPPSKTRDFIHSIAQRI</sequence>
<dbReference type="InterPro" id="IPR010982">
    <property type="entry name" value="Lambda_DNA-bd_dom_sf"/>
</dbReference>
<dbReference type="PROSITE" id="PS50943">
    <property type="entry name" value="HTH_CROC1"/>
    <property type="match status" value="1"/>
</dbReference>
<evidence type="ECO:0000259" key="1">
    <source>
        <dbReference type="PROSITE" id="PS50943"/>
    </source>
</evidence>
<accession>A0ABW7T358</accession>
<evidence type="ECO:0000313" key="3">
    <source>
        <dbReference type="Proteomes" id="UP001611162"/>
    </source>
</evidence>
<dbReference type="SUPFAM" id="SSF47413">
    <property type="entry name" value="lambda repressor-like DNA-binding domains"/>
    <property type="match status" value="1"/>
</dbReference>
<dbReference type="Pfam" id="PF19054">
    <property type="entry name" value="DUF5753"/>
    <property type="match status" value="1"/>
</dbReference>
<dbReference type="InterPro" id="IPR043917">
    <property type="entry name" value="DUF5753"/>
</dbReference>
<name>A0ABW7T358_9ACTN</name>
<protein>
    <submittedName>
        <fullName evidence="2">Helix-turn-helix domain-containing protein</fullName>
    </submittedName>
</protein>
<dbReference type="SMART" id="SM00530">
    <property type="entry name" value="HTH_XRE"/>
    <property type="match status" value="1"/>
</dbReference>
<dbReference type="CDD" id="cd00093">
    <property type="entry name" value="HTH_XRE"/>
    <property type="match status" value="1"/>
</dbReference>
<reference evidence="2 3" key="1">
    <citation type="submission" date="2024-10" db="EMBL/GenBank/DDBJ databases">
        <title>The Natural Products Discovery Center: Release of the First 8490 Sequenced Strains for Exploring Actinobacteria Biosynthetic Diversity.</title>
        <authorList>
            <person name="Kalkreuter E."/>
            <person name="Kautsar S.A."/>
            <person name="Yang D."/>
            <person name="Bader C.D."/>
            <person name="Teijaro C.N."/>
            <person name="Fluegel L."/>
            <person name="Davis C.M."/>
            <person name="Simpson J.R."/>
            <person name="Lauterbach L."/>
            <person name="Steele A.D."/>
            <person name="Gui C."/>
            <person name="Meng S."/>
            <person name="Li G."/>
            <person name="Viehrig K."/>
            <person name="Ye F."/>
            <person name="Su P."/>
            <person name="Kiefer A.F."/>
            <person name="Nichols A."/>
            <person name="Cepeda A.J."/>
            <person name="Yan W."/>
            <person name="Fan B."/>
            <person name="Jiang Y."/>
            <person name="Adhikari A."/>
            <person name="Zheng C.-J."/>
            <person name="Schuster L."/>
            <person name="Cowan T.M."/>
            <person name="Smanski M.J."/>
            <person name="Chevrette M.G."/>
            <person name="De Carvalho L.P.S."/>
            <person name="Shen B."/>
        </authorList>
    </citation>
    <scope>NUCLEOTIDE SEQUENCE [LARGE SCALE GENOMIC DNA]</scope>
    <source>
        <strain evidence="2 3">NPDC020979</strain>
    </source>
</reference>
<proteinExistence type="predicted"/>
<dbReference type="Gene3D" id="1.10.260.40">
    <property type="entry name" value="lambda repressor-like DNA-binding domains"/>
    <property type="match status" value="1"/>
</dbReference>
<comment type="caution">
    <text evidence="2">The sequence shown here is derived from an EMBL/GenBank/DDBJ whole genome shotgun (WGS) entry which is preliminary data.</text>
</comment>
<evidence type="ECO:0000313" key="2">
    <source>
        <dbReference type="EMBL" id="MFI0911928.1"/>
    </source>
</evidence>
<feature type="domain" description="HTH cro/C1-type" evidence="1">
    <location>
        <begin position="26"/>
        <end position="80"/>
    </location>
</feature>
<dbReference type="RefSeq" id="WP_397613099.1">
    <property type="nucleotide sequence ID" value="NZ_JBIRRB010000004.1"/>
</dbReference>
<dbReference type="Proteomes" id="UP001611162">
    <property type="component" value="Unassembled WGS sequence"/>
</dbReference>
<keyword evidence="3" id="KW-1185">Reference proteome</keyword>
<dbReference type="EMBL" id="JBIRRB010000004">
    <property type="protein sequence ID" value="MFI0911928.1"/>
    <property type="molecule type" value="Genomic_DNA"/>
</dbReference>
<gene>
    <name evidence="2" type="ORF">ACH4TF_15895</name>
</gene>